<keyword evidence="3" id="KW-1185">Reference proteome</keyword>
<sequence>MEFGFELALCAHLEREEDWVLARQLGAAVASPGSRVMDVVGIEPGPGFADRARITDRAVPHAAIEADVGVGEARYWRDAFDGHPDLARERVDAAVESGFLSRERRGGREYVRQTARYPDDWVGKLVGIENKPDLGRPGDLERQLRFDVSLGLLDEVVLATASHVTGAHLNRLPQEVGVWRFDPDSGERTVLREASRLPVTEPGIEVVDERPLRTDVALVDPEAKARKRRRIAERAYGKGWRTYEFPDCARCLATADGRPECGHFDRVVNPAEACGPDCPGFEAGDALAVDRAALRDAATPWERDPAGTARRQSGLDRFSD</sequence>
<dbReference type="InterPro" id="IPR043901">
    <property type="entry name" value="DUF5787"/>
</dbReference>
<proteinExistence type="predicted"/>
<evidence type="ECO:0000313" key="2">
    <source>
        <dbReference type="EMBL" id="QLG28056.1"/>
    </source>
</evidence>
<dbReference type="EMBL" id="CP058529">
    <property type="protein sequence ID" value="QLG28056.1"/>
    <property type="molecule type" value="Genomic_DNA"/>
</dbReference>
<gene>
    <name evidence="2" type="ORF">HUG10_11040</name>
</gene>
<feature type="region of interest" description="Disordered" evidence="1">
    <location>
        <begin position="297"/>
        <end position="320"/>
    </location>
</feature>
<protein>
    <submittedName>
        <fullName evidence="2">Uncharacterized protein</fullName>
    </submittedName>
</protein>
<dbReference type="RefSeq" id="WP_179169631.1">
    <property type="nucleotide sequence ID" value="NZ_CP058529.1"/>
</dbReference>
<dbReference type="Proteomes" id="UP000509750">
    <property type="component" value="Chromosome"/>
</dbReference>
<evidence type="ECO:0000313" key="3">
    <source>
        <dbReference type="Proteomes" id="UP000509750"/>
    </source>
</evidence>
<dbReference type="GeneID" id="56029375"/>
<evidence type="ECO:0000256" key="1">
    <source>
        <dbReference type="SAM" id="MobiDB-lite"/>
    </source>
</evidence>
<dbReference type="KEGG" id="halg:HUG10_11040"/>
<dbReference type="Pfam" id="PF19100">
    <property type="entry name" value="DUF5787"/>
    <property type="match status" value="1"/>
</dbReference>
<organism evidence="2 3">
    <name type="scientific">Halorarum halophilum</name>
    <dbReference type="NCBI Taxonomy" id="2743090"/>
    <lineage>
        <taxon>Archaea</taxon>
        <taxon>Methanobacteriati</taxon>
        <taxon>Methanobacteriota</taxon>
        <taxon>Stenosarchaea group</taxon>
        <taxon>Halobacteria</taxon>
        <taxon>Halobacteriales</taxon>
        <taxon>Haloferacaceae</taxon>
        <taxon>Halorarum</taxon>
    </lineage>
</organism>
<dbReference type="AlphaFoldDB" id="A0A7D5KG48"/>
<name>A0A7D5KG48_9EURY</name>
<accession>A0A7D5KG48</accession>
<dbReference type="OrthoDB" id="211869at2157"/>
<reference evidence="2 3" key="1">
    <citation type="submission" date="2020-07" db="EMBL/GenBank/DDBJ databases">
        <title>Gai3-2, isolated from salt lake.</title>
        <authorList>
            <person name="Cui H."/>
            <person name="Shi X."/>
        </authorList>
    </citation>
    <scope>NUCLEOTIDE SEQUENCE [LARGE SCALE GENOMIC DNA]</scope>
    <source>
        <strain evidence="2 3">Gai3-2</strain>
    </source>
</reference>